<dbReference type="AlphaFoldDB" id="A0A1F6XAE2"/>
<dbReference type="Gene3D" id="2.60.40.10">
    <property type="entry name" value="Immunoglobulins"/>
    <property type="match status" value="1"/>
</dbReference>
<evidence type="ECO:0000313" key="2">
    <source>
        <dbReference type="Proteomes" id="UP000176814"/>
    </source>
</evidence>
<proteinExistence type="predicted"/>
<gene>
    <name evidence="1" type="ORF">A2911_00350</name>
</gene>
<name>A0A1F6XAE2_9BACT</name>
<reference evidence="1 2" key="1">
    <citation type="journal article" date="2016" name="Nat. Commun.">
        <title>Thousands of microbial genomes shed light on interconnected biogeochemical processes in an aquifer system.</title>
        <authorList>
            <person name="Anantharaman K."/>
            <person name="Brown C.T."/>
            <person name="Hug L.A."/>
            <person name="Sharon I."/>
            <person name="Castelle C.J."/>
            <person name="Probst A.J."/>
            <person name="Thomas B.C."/>
            <person name="Singh A."/>
            <person name="Wilkins M.J."/>
            <person name="Karaoz U."/>
            <person name="Brodie E.L."/>
            <person name="Williams K.H."/>
            <person name="Hubbard S.S."/>
            <person name="Banfield J.F."/>
        </authorList>
    </citation>
    <scope>NUCLEOTIDE SEQUENCE [LARGE SCALE GENOMIC DNA]</scope>
</reference>
<evidence type="ECO:0000313" key="1">
    <source>
        <dbReference type="EMBL" id="OGI90971.1"/>
    </source>
</evidence>
<evidence type="ECO:0008006" key="3">
    <source>
        <dbReference type="Google" id="ProtNLM"/>
    </source>
</evidence>
<dbReference type="InterPro" id="IPR013783">
    <property type="entry name" value="Ig-like_fold"/>
</dbReference>
<sequence>MKNKKVMVWILVVAGILGLFLLGGKSQIPNAQNEEIKLENESTKIENKLETTEAFYDFGTISMKNGNVSTTFNVSNSSNQDINLKSITTSCMCTVAYLLKQDGDKKGPYGMPGHGGLAPKVNEIITTGETRNIEVVYDPNAHGPAGVGMVDRFIYLEDGEGEVLQLEIKATVTP</sequence>
<dbReference type="InterPro" id="IPR011467">
    <property type="entry name" value="DUF1573"/>
</dbReference>
<comment type="caution">
    <text evidence="1">The sequence shown here is derived from an EMBL/GenBank/DDBJ whole genome shotgun (WGS) entry which is preliminary data.</text>
</comment>
<accession>A0A1F6XAE2</accession>
<dbReference type="Pfam" id="PF07610">
    <property type="entry name" value="DUF1573"/>
    <property type="match status" value="1"/>
</dbReference>
<dbReference type="Proteomes" id="UP000176814">
    <property type="component" value="Unassembled WGS sequence"/>
</dbReference>
<protein>
    <recommendedName>
        <fullName evidence="3">DUF1573 domain-containing protein</fullName>
    </recommendedName>
</protein>
<dbReference type="EMBL" id="MFUW01000003">
    <property type="protein sequence ID" value="OGI90971.1"/>
    <property type="molecule type" value="Genomic_DNA"/>
</dbReference>
<organism evidence="1 2">
    <name type="scientific">Candidatus Nomurabacteria bacterium RIFCSPLOWO2_01_FULL_40_15</name>
    <dbReference type="NCBI Taxonomy" id="1801772"/>
    <lineage>
        <taxon>Bacteria</taxon>
        <taxon>Candidatus Nomuraibacteriota</taxon>
    </lineage>
</organism>